<evidence type="ECO:0000313" key="4">
    <source>
        <dbReference type="Proteomes" id="UP001589646"/>
    </source>
</evidence>
<accession>A0ABV5QBQ0</accession>
<comment type="caution">
    <text evidence="3">The sequence shown here is derived from an EMBL/GenBank/DDBJ whole genome shotgun (WGS) entry which is preliminary data.</text>
</comment>
<dbReference type="SUPFAM" id="SSF50249">
    <property type="entry name" value="Nucleic acid-binding proteins"/>
    <property type="match status" value="1"/>
</dbReference>
<protein>
    <submittedName>
        <fullName evidence="3">S1 RNA-binding domain-containing protein</fullName>
    </submittedName>
</protein>
<proteinExistence type="predicted"/>
<feature type="domain" description="S1 motif" evidence="2">
    <location>
        <begin position="1"/>
        <end position="74"/>
    </location>
</feature>
<keyword evidence="4" id="KW-1185">Reference proteome</keyword>
<sequence>MGSVRRSYREPADRRCATAIGQRRRHKLPGTVRPSELTSVPVKASPAVVQVDDEVTVVVTAIDRERRRLSLFRRKATPNRR</sequence>
<evidence type="ECO:0000259" key="2">
    <source>
        <dbReference type="PROSITE" id="PS50126"/>
    </source>
</evidence>
<feature type="compositionally biased region" description="Basic and acidic residues" evidence="1">
    <location>
        <begin position="7"/>
        <end position="16"/>
    </location>
</feature>
<feature type="region of interest" description="Disordered" evidence="1">
    <location>
        <begin position="1"/>
        <end position="25"/>
    </location>
</feature>
<reference evidence="3 4" key="1">
    <citation type="submission" date="2024-09" db="EMBL/GenBank/DDBJ databases">
        <authorList>
            <person name="Sun Q."/>
            <person name="Mori K."/>
        </authorList>
    </citation>
    <scope>NUCLEOTIDE SEQUENCE [LARGE SCALE GENOMIC DNA]</scope>
    <source>
        <strain evidence="3 4">JCM 3323</strain>
    </source>
</reference>
<evidence type="ECO:0000313" key="3">
    <source>
        <dbReference type="EMBL" id="MFB9532723.1"/>
    </source>
</evidence>
<dbReference type="InterPro" id="IPR003029">
    <property type="entry name" value="S1_domain"/>
</dbReference>
<gene>
    <name evidence="3" type="ORF">ACFFRN_39485</name>
</gene>
<name>A0ABV5QBQ0_9ACTN</name>
<dbReference type="InterPro" id="IPR012340">
    <property type="entry name" value="NA-bd_OB-fold"/>
</dbReference>
<dbReference type="EMBL" id="JBHMCE010000015">
    <property type="protein sequence ID" value="MFB9532723.1"/>
    <property type="molecule type" value="Genomic_DNA"/>
</dbReference>
<dbReference type="RefSeq" id="WP_379479225.1">
    <property type="nucleotide sequence ID" value="NZ_BAAAXC010000012.1"/>
</dbReference>
<dbReference type="PROSITE" id="PS50126">
    <property type="entry name" value="S1"/>
    <property type="match status" value="1"/>
</dbReference>
<organism evidence="3 4">
    <name type="scientific">Nonomuraea roseola</name>
    <dbReference type="NCBI Taxonomy" id="46179"/>
    <lineage>
        <taxon>Bacteria</taxon>
        <taxon>Bacillati</taxon>
        <taxon>Actinomycetota</taxon>
        <taxon>Actinomycetes</taxon>
        <taxon>Streptosporangiales</taxon>
        <taxon>Streptosporangiaceae</taxon>
        <taxon>Nonomuraea</taxon>
    </lineage>
</organism>
<dbReference type="Proteomes" id="UP001589646">
    <property type="component" value="Unassembled WGS sequence"/>
</dbReference>
<dbReference type="Gene3D" id="2.40.50.140">
    <property type="entry name" value="Nucleic acid-binding proteins"/>
    <property type="match status" value="1"/>
</dbReference>
<evidence type="ECO:0000256" key="1">
    <source>
        <dbReference type="SAM" id="MobiDB-lite"/>
    </source>
</evidence>
<dbReference type="Pfam" id="PF00575">
    <property type="entry name" value="S1"/>
    <property type="match status" value="1"/>
</dbReference>